<evidence type="ECO:0000313" key="2">
    <source>
        <dbReference type="Proteomes" id="UP000824533"/>
    </source>
</evidence>
<dbReference type="Proteomes" id="UP000824533">
    <property type="component" value="Linkage Group LG03"/>
</dbReference>
<protein>
    <submittedName>
        <fullName evidence="1">Uncharacterized protein</fullName>
    </submittedName>
</protein>
<name>A0ACC1DFJ7_9NEOP</name>
<evidence type="ECO:0000313" key="1">
    <source>
        <dbReference type="EMBL" id="KAJ0182590.1"/>
    </source>
</evidence>
<gene>
    <name evidence="1" type="ORF">K1T71_001959</name>
</gene>
<proteinExistence type="predicted"/>
<comment type="caution">
    <text evidence="1">The sequence shown here is derived from an EMBL/GenBank/DDBJ whole genome shotgun (WGS) entry which is preliminary data.</text>
</comment>
<dbReference type="EMBL" id="CM034389">
    <property type="protein sequence ID" value="KAJ0182590.1"/>
    <property type="molecule type" value="Genomic_DNA"/>
</dbReference>
<keyword evidence="2" id="KW-1185">Reference proteome</keyword>
<organism evidence="1 2">
    <name type="scientific">Dendrolimus kikuchii</name>
    <dbReference type="NCBI Taxonomy" id="765133"/>
    <lineage>
        <taxon>Eukaryota</taxon>
        <taxon>Metazoa</taxon>
        <taxon>Ecdysozoa</taxon>
        <taxon>Arthropoda</taxon>
        <taxon>Hexapoda</taxon>
        <taxon>Insecta</taxon>
        <taxon>Pterygota</taxon>
        <taxon>Neoptera</taxon>
        <taxon>Endopterygota</taxon>
        <taxon>Lepidoptera</taxon>
        <taxon>Glossata</taxon>
        <taxon>Ditrysia</taxon>
        <taxon>Bombycoidea</taxon>
        <taxon>Lasiocampidae</taxon>
        <taxon>Dendrolimus</taxon>
    </lineage>
</organism>
<sequence length="365" mass="41438">MPVVSTILIFSFIGTLGARQPDIDLNRIKVISQERFNPDTQQISYQSRRSINLNHFNRKDDNDYNSRGFTELRTPLHFLHDTPKTAPTKTPVKIHQPREDPRLFYQSATYLKEVHRKNLNNDLSPIYPGQDVINVGSSHNKWNKHSNYLNNELKDFGKICVRCPHDRTLIAKAGTDRVILQYPRLSYCSGTKAPKNARFVHMYGPKFGSLIGEGSHIIVGSVTYKGQTLQTCNMQIHVLIQSCPIPKYLAYHCSENDTLKTCNFTCRDLKLELHGAPMLKCGSDLKWMGRLPVCRARTWCEPPPPPEYGRISCKGATAGNGSGLAEGASCRVRCSRGYRWTHRATAVCRRGRWTYGLSCQPKRTN</sequence>
<reference evidence="1 2" key="1">
    <citation type="journal article" date="2021" name="Front. Genet.">
        <title>Chromosome-Level Genome Assembly Reveals Significant Gene Expansion in the Toll and IMD Signaling Pathways of Dendrolimus kikuchii.</title>
        <authorList>
            <person name="Zhou J."/>
            <person name="Wu P."/>
            <person name="Xiong Z."/>
            <person name="Liu N."/>
            <person name="Zhao N."/>
            <person name="Ji M."/>
            <person name="Qiu Y."/>
            <person name="Yang B."/>
        </authorList>
    </citation>
    <scope>NUCLEOTIDE SEQUENCE [LARGE SCALE GENOMIC DNA]</scope>
    <source>
        <strain evidence="1">Ann1</strain>
    </source>
</reference>
<accession>A0ACC1DFJ7</accession>